<reference evidence="1 2" key="1">
    <citation type="journal article" date="2022" name="Nat. Plants">
        <title>Genomes of leafy and leafless Platanthera orchids illuminate the evolution of mycoheterotrophy.</title>
        <authorList>
            <person name="Li M.H."/>
            <person name="Liu K.W."/>
            <person name="Li Z."/>
            <person name="Lu H.C."/>
            <person name="Ye Q.L."/>
            <person name="Zhang D."/>
            <person name="Wang J.Y."/>
            <person name="Li Y.F."/>
            <person name="Zhong Z.M."/>
            <person name="Liu X."/>
            <person name="Yu X."/>
            <person name="Liu D.K."/>
            <person name="Tu X.D."/>
            <person name="Liu B."/>
            <person name="Hao Y."/>
            <person name="Liao X.Y."/>
            <person name="Jiang Y.T."/>
            <person name="Sun W.H."/>
            <person name="Chen J."/>
            <person name="Chen Y.Q."/>
            <person name="Ai Y."/>
            <person name="Zhai J.W."/>
            <person name="Wu S.S."/>
            <person name="Zhou Z."/>
            <person name="Hsiao Y.Y."/>
            <person name="Wu W.L."/>
            <person name="Chen Y.Y."/>
            <person name="Lin Y.F."/>
            <person name="Hsu J.L."/>
            <person name="Li C.Y."/>
            <person name="Wang Z.W."/>
            <person name="Zhao X."/>
            <person name="Zhong W.Y."/>
            <person name="Ma X.K."/>
            <person name="Ma L."/>
            <person name="Huang J."/>
            <person name="Chen G.Z."/>
            <person name="Huang M.Z."/>
            <person name="Huang L."/>
            <person name="Peng D.H."/>
            <person name="Luo Y.B."/>
            <person name="Zou S.Q."/>
            <person name="Chen S.P."/>
            <person name="Lan S."/>
            <person name="Tsai W.C."/>
            <person name="Van de Peer Y."/>
            <person name="Liu Z.J."/>
        </authorList>
    </citation>
    <scope>NUCLEOTIDE SEQUENCE [LARGE SCALE GENOMIC DNA]</scope>
    <source>
        <strain evidence="1">Lor287</strain>
    </source>
</reference>
<gene>
    <name evidence="1" type="primary">TT1</name>
    <name evidence="1" type="ORF">KSP39_PZI018550</name>
</gene>
<evidence type="ECO:0000313" key="1">
    <source>
        <dbReference type="EMBL" id="KAK8926069.1"/>
    </source>
</evidence>
<protein>
    <submittedName>
        <fullName evidence="1">Protein TRANSPARENT TESTA 1</fullName>
    </submittedName>
</protein>
<dbReference type="InterPro" id="IPR043584">
    <property type="entry name" value="WIP1/2/3/4/5/6"/>
</dbReference>
<dbReference type="GO" id="GO:0003700">
    <property type="term" value="F:DNA-binding transcription factor activity"/>
    <property type="evidence" value="ECO:0007669"/>
    <property type="project" value="InterPro"/>
</dbReference>
<name>A0AAP0FYQ0_9ASPA</name>
<dbReference type="Proteomes" id="UP001418222">
    <property type="component" value="Unassembled WGS sequence"/>
</dbReference>
<organism evidence="1 2">
    <name type="scientific">Platanthera zijinensis</name>
    <dbReference type="NCBI Taxonomy" id="2320716"/>
    <lineage>
        <taxon>Eukaryota</taxon>
        <taxon>Viridiplantae</taxon>
        <taxon>Streptophyta</taxon>
        <taxon>Embryophyta</taxon>
        <taxon>Tracheophyta</taxon>
        <taxon>Spermatophyta</taxon>
        <taxon>Magnoliopsida</taxon>
        <taxon>Liliopsida</taxon>
        <taxon>Asparagales</taxon>
        <taxon>Orchidaceae</taxon>
        <taxon>Orchidoideae</taxon>
        <taxon>Orchideae</taxon>
        <taxon>Orchidinae</taxon>
        <taxon>Platanthera</taxon>
    </lineage>
</organism>
<sequence>MHMWEHGSEYIKGPASLKGAQPIGMLKLPCYCCYNGCNNNINYSRAKRFFKCLNSF</sequence>
<evidence type="ECO:0000313" key="2">
    <source>
        <dbReference type="Proteomes" id="UP001418222"/>
    </source>
</evidence>
<dbReference type="PANTHER" id="PTHR45878">
    <property type="entry name" value="ZINC FINGER PROTEIN WIP2"/>
    <property type="match status" value="1"/>
</dbReference>
<dbReference type="GO" id="GO:0005634">
    <property type="term" value="C:nucleus"/>
    <property type="evidence" value="ECO:0007669"/>
    <property type="project" value="TreeGrafter"/>
</dbReference>
<keyword evidence="2" id="KW-1185">Reference proteome</keyword>
<accession>A0AAP0FYQ0</accession>
<dbReference type="AlphaFoldDB" id="A0AAP0FYQ0"/>
<comment type="caution">
    <text evidence="1">The sequence shown here is derived from an EMBL/GenBank/DDBJ whole genome shotgun (WGS) entry which is preliminary data.</text>
</comment>
<dbReference type="EMBL" id="JBBWWQ010000016">
    <property type="protein sequence ID" value="KAK8926069.1"/>
    <property type="molecule type" value="Genomic_DNA"/>
</dbReference>
<proteinExistence type="predicted"/>
<dbReference type="PANTHER" id="PTHR45878:SF1">
    <property type="entry name" value="ZINC FINGER PROTEIN WIP2"/>
    <property type="match status" value="1"/>
</dbReference>